<gene>
    <name evidence="2" type="ORF">INF30_06955</name>
</gene>
<comment type="caution">
    <text evidence="2">The sequence shown here is derived from an EMBL/GenBank/DDBJ whole genome shotgun (WGS) entry which is preliminary data.</text>
</comment>
<dbReference type="EMBL" id="JADCKL010000004">
    <property type="protein sequence ID" value="MBE5062998.1"/>
    <property type="molecule type" value="Genomic_DNA"/>
</dbReference>
<evidence type="ECO:0000313" key="3">
    <source>
        <dbReference type="Proteomes" id="UP000758652"/>
    </source>
</evidence>
<dbReference type="RefSeq" id="WP_226394701.1">
    <property type="nucleotide sequence ID" value="NZ_JADCKL010000004.1"/>
</dbReference>
<feature type="domain" description="SMODS-associated and fused to various effectors" evidence="1">
    <location>
        <begin position="303"/>
        <end position="499"/>
    </location>
</feature>
<accession>A0ABR9RJ70</accession>
<proteinExistence type="predicted"/>
<dbReference type="Pfam" id="PF18145">
    <property type="entry name" value="SAVED"/>
    <property type="match status" value="1"/>
</dbReference>
<keyword evidence="3" id="KW-1185">Reference proteome</keyword>
<name>A0ABR9RJ70_9FIRM</name>
<dbReference type="InterPro" id="IPR040836">
    <property type="entry name" value="SAVED"/>
</dbReference>
<dbReference type="NCBIfam" id="NF033611">
    <property type="entry name" value="SAVED"/>
    <property type="match status" value="1"/>
</dbReference>
<sequence length="505" mass="58910">MSNAISALKKGNEYQALVFWKYAAKMLQEDSEIDKVCYEYDEVKSFDDVVICYKKPQCFRDTQIIRDYIQIKFHVAQTKTITWEDLLSPQFVGSTKYSFLDKVVKEYRNNPLEFSQKRFILYTPWEVDQNEKTLYSLLDNIDQTIRLEVLFDQTTDRSQYGRIRKKLRESLELESDEELKAILRQVCLKCSSEKTDELKDQVSLKLQLAELKPWESSKLVYPYIALIEALSERGIKEYTANNILEYCAREELFLPVKKQRVIAIRSYLLYAENMENEVEKILDLVDCFEGRFLKKEASWKAVYDKILEFGRRLSKQEEYLIKLPTHLSIAFMAGYIFNPKSGVKVMPIQNTLQGEENWNITENSMFNQELFNIEERHGDQTSRNIAVLISISSDIEADVMEYTNMGIGFKKIIICKLPHIGKDSVKNGFHAWKLTQQLNELLDGLLRRNKADLLHIFVAGPCSIMFNLGKLALSFGNIQLYEFDFQNERTGTYYPTVKIIKGGVM</sequence>
<evidence type="ECO:0000259" key="1">
    <source>
        <dbReference type="Pfam" id="PF18145"/>
    </source>
</evidence>
<dbReference type="Proteomes" id="UP000758652">
    <property type="component" value="Unassembled WGS sequence"/>
</dbReference>
<protein>
    <submittedName>
        <fullName evidence="2">SAVED domain-containing protein</fullName>
    </submittedName>
</protein>
<evidence type="ECO:0000313" key="2">
    <source>
        <dbReference type="EMBL" id="MBE5062998.1"/>
    </source>
</evidence>
<reference evidence="2 3" key="1">
    <citation type="submission" date="2020-10" db="EMBL/GenBank/DDBJ databases">
        <title>ChiBAC.</title>
        <authorList>
            <person name="Zenner C."/>
            <person name="Hitch T.C.A."/>
            <person name="Clavel T."/>
        </authorList>
    </citation>
    <scope>NUCLEOTIDE SEQUENCE [LARGE SCALE GENOMIC DNA]</scope>
    <source>
        <strain evidence="2 3">DSM 108991</strain>
    </source>
</reference>
<organism evidence="2 3">
    <name type="scientific">Claveliimonas monacensis</name>
    <dbReference type="NCBI Taxonomy" id="2779351"/>
    <lineage>
        <taxon>Bacteria</taxon>
        <taxon>Bacillati</taxon>
        <taxon>Bacillota</taxon>
        <taxon>Clostridia</taxon>
        <taxon>Lachnospirales</taxon>
        <taxon>Lachnospiraceae</taxon>
        <taxon>Claveliimonas</taxon>
    </lineage>
</organism>